<gene>
    <name evidence="7" type="ORF">DERF_011964</name>
</gene>
<dbReference type="InterPro" id="IPR013083">
    <property type="entry name" value="Znf_RING/FYVE/PHD"/>
</dbReference>
<dbReference type="EMBL" id="ASGP02000006">
    <property type="protein sequence ID" value="KAH9501095.1"/>
    <property type="molecule type" value="Genomic_DNA"/>
</dbReference>
<evidence type="ECO:0000256" key="5">
    <source>
        <dbReference type="SAM" id="Phobius"/>
    </source>
</evidence>
<accession>A0A922L197</accession>
<proteinExistence type="predicted"/>
<keyword evidence="5" id="KW-0472">Membrane</keyword>
<keyword evidence="1" id="KW-0479">Metal-binding</keyword>
<feature type="transmembrane region" description="Helical" evidence="5">
    <location>
        <begin position="182"/>
        <end position="201"/>
    </location>
</feature>
<feature type="transmembrane region" description="Helical" evidence="5">
    <location>
        <begin position="134"/>
        <end position="155"/>
    </location>
</feature>
<keyword evidence="5" id="KW-0812">Transmembrane</keyword>
<evidence type="ECO:0000256" key="1">
    <source>
        <dbReference type="ARBA" id="ARBA00022723"/>
    </source>
</evidence>
<comment type="caution">
    <text evidence="7">The sequence shown here is derived from an EMBL/GenBank/DDBJ whole genome shotgun (WGS) entry which is preliminary data.</text>
</comment>
<keyword evidence="3" id="KW-0862">Zinc</keyword>
<sequence>MSSNSTLLSSSVTSNTSPTSTSLSTATEITTDVNVCRFCLHSGSNKLINNVCECTNPRLSFSHLDCLQTFCRRFRKTYCECCQKDFILIINNYNKMMIINDDDGGGGIDNDNFRDKFRKIFHTIINVEVLQDEFYYLLSSIIDLFIVTILLAIIIGKSKFLCPSSSSSSTKWQTIICQPKSTTTYIICIYLIVFLFMKYCYHINRFKQFFKRIKKFL</sequence>
<name>A0A922L197_DERFA</name>
<evidence type="ECO:0000256" key="3">
    <source>
        <dbReference type="ARBA" id="ARBA00022833"/>
    </source>
</evidence>
<evidence type="ECO:0000259" key="6">
    <source>
        <dbReference type="PROSITE" id="PS51292"/>
    </source>
</evidence>
<dbReference type="AlphaFoldDB" id="A0A922L197"/>
<evidence type="ECO:0000313" key="7">
    <source>
        <dbReference type="EMBL" id="KAH9501095.1"/>
    </source>
</evidence>
<dbReference type="InterPro" id="IPR011016">
    <property type="entry name" value="Znf_RING-CH"/>
</dbReference>
<protein>
    <recommendedName>
        <fullName evidence="6">RING-CH-type domain-containing protein</fullName>
    </recommendedName>
</protein>
<reference evidence="7" key="1">
    <citation type="submission" date="2013-05" db="EMBL/GenBank/DDBJ databases">
        <authorList>
            <person name="Yim A.K.Y."/>
            <person name="Chan T.F."/>
            <person name="Ji K.M."/>
            <person name="Liu X.Y."/>
            <person name="Zhou J.W."/>
            <person name="Li R.Q."/>
            <person name="Yang K.Y."/>
            <person name="Li J."/>
            <person name="Li M."/>
            <person name="Law P.T.W."/>
            <person name="Wu Y.L."/>
            <person name="Cai Z.L."/>
            <person name="Qin H."/>
            <person name="Bao Y."/>
            <person name="Leung R.K.K."/>
            <person name="Ng P.K.S."/>
            <person name="Zou J."/>
            <person name="Zhong X.J."/>
            <person name="Ran P.X."/>
            <person name="Zhong N.S."/>
            <person name="Liu Z.G."/>
            <person name="Tsui S.K.W."/>
        </authorList>
    </citation>
    <scope>NUCLEOTIDE SEQUENCE</scope>
    <source>
        <strain evidence="7">Derf</strain>
        <tissue evidence="7">Whole organism</tissue>
    </source>
</reference>
<dbReference type="PROSITE" id="PS51292">
    <property type="entry name" value="ZF_RING_CH"/>
    <property type="match status" value="1"/>
</dbReference>
<feature type="domain" description="RING-CH-type" evidence="6">
    <location>
        <begin position="28"/>
        <end position="89"/>
    </location>
</feature>
<evidence type="ECO:0000256" key="4">
    <source>
        <dbReference type="SAM" id="MobiDB-lite"/>
    </source>
</evidence>
<feature type="region of interest" description="Disordered" evidence="4">
    <location>
        <begin position="1"/>
        <end position="23"/>
    </location>
</feature>
<evidence type="ECO:0000313" key="8">
    <source>
        <dbReference type="Proteomes" id="UP000790347"/>
    </source>
</evidence>
<reference evidence="7" key="2">
    <citation type="journal article" date="2022" name="Res Sq">
        <title>Comparative Genomics Reveals Insights into the Divergent Evolution of Astigmatic Mites and Household Pest Adaptations.</title>
        <authorList>
            <person name="Xiong Q."/>
            <person name="Wan A.T.-Y."/>
            <person name="Liu X.-Y."/>
            <person name="Fung C.S.-H."/>
            <person name="Xiao X."/>
            <person name="Malainual N."/>
            <person name="Hou J."/>
            <person name="Wang L."/>
            <person name="Wang M."/>
            <person name="Yang K."/>
            <person name="Cui Y."/>
            <person name="Leung E."/>
            <person name="Nong W."/>
            <person name="Shin S.-K."/>
            <person name="Au S."/>
            <person name="Jeong K.Y."/>
            <person name="Chew F.T."/>
            <person name="Hui J."/>
            <person name="Leung T.F."/>
            <person name="Tungtrongchitr A."/>
            <person name="Zhong N."/>
            <person name="Liu Z."/>
            <person name="Tsui S."/>
        </authorList>
    </citation>
    <scope>NUCLEOTIDE SEQUENCE</scope>
    <source>
        <strain evidence="7">Derf</strain>
        <tissue evidence="7">Whole organism</tissue>
    </source>
</reference>
<keyword evidence="8" id="KW-1185">Reference proteome</keyword>
<dbReference type="Proteomes" id="UP000790347">
    <property type="component" value="Unassembled WGS sequence"/>
</dbReference>
<keyword evidence="2" id="KW-0863">Zinc-finger</keyword>
<evidence type="ECO:0000256" key="2">
    <source>
        <dbReference type="ARBA" id="ARBA00022771"/>
    </source>
</evidence>
<dbReference type="Gene3D" id="3.30.40.10">
    <property type="entry name" value="Zinc/RING finger domain, C3HC4 (zinc finger)"/>
    <property type="match status" value="1"/>
</dbReference>
<dbReference type="GO" id="GO:0008270">
    <property type="term" value="F:zinc ion binding"/>
    <property type="evidence" value="ECO:0007669"/>
    <property type="project" value="UniProtKB-KW"/>
</dbReference>
<keyword evidence="5" id="KW-1133">Transmembrane helix</keyword>
<organism evidence="7 8">
    <name type="scientific">Dermatophagoides farinae</name>
    <name type="common">American house dust mite</name>
    <dbReference type="NCBI Taxonomy" id="6954"/>
    <lineage>
        <taxon>Eukaryota</taxon>
        <taxon>Metazoa</taxon>
        <taxon>Ecdysozoa</taxon>
        <taxon>Arthropoda</taxon>
        <taxon>Chelicerata</taxon>
        <taxon>Arachnida</taxon>
        <taxon>Acari</taxon>
        <taxon>Acariformes</taxon>
        <taxon>Sarcoptiformes</taxon>
        <taxon>Astigmata</taxon>
        <taxon>Psoroptidia</taxon>
        <taxon>Analgoidea</taxon>
        <taxon>Pyroglyphidae</taxon>
        <taxon>Dermatophagoidinae</taxon>
        <taxon>Dermatophagoides</taxon>
    </lineage>
</organism>